<protein>
    <submittedName>
        <fullName evidence="2">Uncharacterized protein</fullName>
    </submittedName>
</protein>
<sequence length="43" mass="4876">MNNCLLFGEIKTLSYLLKFTSILSNAADGDEIIEYDCLMDLML</sequence>
<proteinExistence type="predicted"/>
<gene>
    <name evidence="1" type="ORF">JCM19301_841</name>
    <name evidence="2" type="ORF">JCM19302_1039</name>
</gene>
<evidence type="ECO:0000313" key="4">
    <source>
        <dbReference type="Proteomes" id="UP000029646"/>
    </source>
</evidence>
<dbReference type="Proteomes" id="UP000029646">
    <property type="component" value="Unassembled WGS sequence"/>
</dbReference>
<dbReference type="EMBL" id="BBNS01000012">
    <property type="protein sequence ID" value="GAL71361.1"/>
    <property type="molecule type" value="Genomic_DNA"/>
</dbReference>
<evidence type="ECO:0000313" key="1">
    <source>
        <dbReference type="EMBL" id="GAL67554.1"/>
    </source>
</evidence>
<name>A0A090W343_9FLAO</name>
<evidence type="ECO:0000313" key="3">
    <source>
        <dbReference type="Proteomes" id="UP000029641"/>
    </source>
</evidence>
<dbReference type="Proteomes" id="UP000029641">
    <property type="component" value="Unassembled WGS sequence"/>
</dbReference>
<organism evidence="2 4">
    <name type="scientific">Jejuia pallidilutea</name>
    <dbReference type="NCBI Taxonomy" id="504487"/>
    <lineage>
        <taxon>Bacteria</taxon>
        <taxon>Pseudomonadati</taxon>
        <taxon>Bacteroidota</taxon>
        <taxon>Flavobacteriia</taxon>
        <taxon>Flavobacteriales</taxon>
        <taxon>Flavobacteriaceae</taxon>
        <taxon>Jejuia</taxon>
    </lineage>
</organism>
<comment type="caution">
    <text evidence="2">The sequence shown here is derived from an EMBL/GenBank/DDBJ whole genome shotgun (WGS) entry which is preliminary data.</text>
</comment>
<reference evidence="3 4" key="1">
    <citation type="journal article" date="2014" name="Genome Announc.">
        <title>Draft Genome Sequence of Marine Flavobacterium Jejuia pallidilutea Strain 11shimoA1 and Pigmentation Mutants.</title>
        <authorList>
            <person name="Takatani N."/>
            <person name="Nakanishi M."/>
            <person name="Meirelles P."/>
            <person name="Mino S."/>
            <person name="Suda W."/>
            <person name="Oshima K."/>
            <person name="Hattori M."/>
            <person name="Ohkuma M."/>
            <person name="Hosokawa M."/>
            <person name="Miyashita K."/>
            <person name="Thompson F.L."/>
            <person name="Niwa A."/>
            <person name="Sawabe T."/>
            <person name="Sawabe T."/>
        </authorList>
    </citation>
    <scope>NUCLEOTIDE SEQUENCE [LARGE SCALE GENOMIC DNA]</scope>
    <source>
        <strain evidence="1 3">JCM 19301</strain>
        <strain evidence="2">JCM 19302</strain>
        <strain evidence="4">JCM19302</strain>
    </source>
</reference>
<evidence type="ECO:0000313" key="2">
    <source>
        <dbReference type="EMBL" id="GAL71361.1"/>
    </source>
</evidence>
<accession>A0A090W343</accession>
<dbReference type="AlphaFoldDB" id="A0A090W343"/>
<dbReference type="EMBL" id="BBNR01000011">
    <property type="protein sequence ID" value="GAL67554.1"/>
    <property type="molecule type" value="Genomic_DNA"/>
</dbReference>